<dbReference type="PANTHER" id="PTHR42688:SF1">
    <property type="entry name" value="BLR5212 PROTEIN"/>
    <property type="match status" value="1"/>
</dbReference>
<dbReference type="GO" id="GO:0022857">
    <property type="term" value="F:transmembrane transporter activity"/>
    <property type="evidence" value="ECO:0007669"/>
    <property type="project" value="InterPro"/>
</dbReference>
<dbReference type="PROSITE" id="PS50850">
    <property type="entry name" value="MFS"/>
    <property type="match status" value="1"/>
</dbReference>
<evidence type="ECO:0000256" key="3">
    <source>
        <dbReference type="ARBA" id="ARBA00022692"/>
    </source>
</evidence>
<comment type="caution">
    <text evidence="8">The sequence shown here is derived from an EMBL/GenBank/DDBJ whole genome shotgun (WGS) entry which is preliminary data.</text>
</comment>
<gene>
    <name evidence="8" type="ORF">ADL29_13275</name>
</gene>
<dbReference type="SUPFAM" id="SSF103473">
    <property type="entry name" value="MFS general substrate transporter"/>
    <property type="match status" value="1"/>
</dbReference>
<dbReference type="InterPro" id="IPR036259">
    <property type="entry name" value="MFS_trans_sf"/>
</dbReference>
<feature type="transmembrane region" description="Helical" evidence="6">
    <location>
        <begin position="367"/>
        <end position="387"/>
    </location>
</feature>
<comment type="subcellular location">
    <subcellularLocation>
        <location evidence="1">Cell membrane</location>
        <topology evidence="1">Multi-pass membrane protein</topology>
    </subcellularLocation>
</comment>
<dbReference type="RefSeq" id="WP_053923859.1">
    <property type="nucleotide sequence ID" value="NZ_LGKG01000112.1"/>
</dbReference>
<accession>A0A0N0XWP4</accession>
<dbReference type="PANTHER" id="PTHR42688">
    <property type="entry name" value="CONSERVED PROTEIN"/>
    <property type="match status" value="1"/>
</dbReference>
<feature type="transmembrane region" description="Helical" evidence="6">
    <location>
        <begin position="36"/>
        <end position="57"/>
    </location>
</feature>
<dbReference type="PATRIC" id="fig|66876.3.peg.2931"/>
<evidence type="ECO:0000259" key="7">
    <source>
        <dbReference type="PROSITE" id="PS50850"/>
    </source>
</evidence>
<feature type="transmembrane region" description="Helical" evidence="6">
    <location>
        <begin position="165"/>
        <end position="182"/>
    </location>
</feature>
<reference evidence="9" key="1">
    <citation type="submission" date="2015-07" db="EMBL/GenBank/DDBJ databases">
        <authorList>
            <person name="Ju K.-S."/>
            <person name="Doroghazi J.R."/>
            <person name="Metcalf W.W."/>
        </authorList>
    </citation>
    <scope>NUCLEOTIDE SEQUENCE [LARGE SCALE GENOMIC DNA]</scope>
    <source>
        <strain evidence="9">NRRL ISP-5002</strain>
    </source>
</reference>
<keyword evidence="3 6" id="KW-0812">Transmembrane</keyword>
<feature type="transmembrane region" description="Helical" evidence="6">
    <location>
        <begin position="78"/>
        <end position="99"/>
    </location>
</feature>
<dbReference type="Gene3D" id="1.20.1250.20">
    <property type="entry name" value="MFS general substrate transporter like domains"/>
    <property type="match status" value="1"/>
</dbReference>
<feature type="transmembrane region" description="Helical" evidence="6">
    <location>
        <begin position="223"/>
        <end position="244"/>
    </location>
</feature>
<protein>
    <submittedName>
        <fullName evidence="8">MFS transporter</fullName>
    </submittedName>
</protein>
<evidence type="ECO:0000313" key="9">
    <source>
        <dbReference type="Proteomes" id="UP000037982"/>
    </source>
</evidence>
<evidence type="ECO:0000256" key="5">
    <source>
        <dbReference type="ARBA" id="ARBA00023136"/>
    </source>
</evidence>
<dbReference type="InterPro" id="IPR011701">
    <property type="entry name" value="MFS"/>
</dbReference>
<evidence type="ECO:0000256" key="1">
    <source>
        <dbReference type="ARBA" id="ARBA00004651"/>
    </source>
</evidence>
<dbReference type="InterPro" id="IPR020846">
    <property type="entry name" value="MFS_dom"/>
</dbReference>
<keyword evidence="4 6" id="KW-1133">Transmembrane helix</keyword>
<keyword evidence="2" id="KW-1003">Cell membrane</keyword>
<evidence type="ECO:0000256" key="4">
    <source>
        <dbReference type="ARBA" id="ARBA00022989"/>
    </source>
</evidence>
<dbReference type="EMBL" id="LGKG01000112">
    <property type="protein sequence ID" value="KPC64013.1"/>
    <property type="molecule type" value="Genomic_DNA"/>
</dbReference>
<organism evidence="8 9">
    <name type="scientific">Streptomyces chattanoogensis</name>
    <dbReference type="NCBI Taxonomy" id="66876"/>
    <lineage>
        <taxon>Bacteria</taxon>
        <taxon>Bacillati</taxon>
        <taxon>Actinomycetota</taxon>
        <taxon>Actinomycetes</taxon>
        <taxon>Kitasatosporales</taxon>
        <taxon>Streptomycetaceae</taxon>
        <taxon>Streptomyces</taxon>
    </lineage>
</organism>
<dbReference type="AlphaFoldDB" id="A0A0N0XWP4"/>
<dbReference type="Pfam" id="PF07690">
    <property type="entry name" value="MFS_1"/>
    <property type="match status" value="1"/>
</dbReference>
<dbReference type="Proteomes" id="UP000037982">
    <property type="component" value="Unassembled WGS sequence"/>
</dbReference>
<feature type="transmembrane region" description="Helical" evidence="6">
    <location>
        <begin position="256"/>
        <end position="276"/>
    </location>
</feature>
<feature type="transmembrane region" description="Helical" evidence="6">
    <location>
        <begin position="139"/>
        <end position="159"/>
    </location>
</feature>
<sequence length="435" mass="45441">MKGTLAQLRSYERSVQLLMVNQFTINLGFYMLMPYLAAHLSGTLGLAGWLVGLVLGVRNFSQQGMFLVGGTLADRFGYKPLIVTGCVLRTAGFATLGLVDSLPALLAASAATGLAGALFNPAVRAYLAADAGERRLEAFALFNVFYQAGILLGPLVGMVLTGVDFRITCLVAAGIFAVLSIVQIRALPARRGDGARGGTDGVGVGRREGVLSQWRQILTNRPFLLFSTAMIGSYVLSFQVYLALPLEVKRLGGEGRPGTAAVAMLFAVSGLSTILWQTKVTAWCKARLTAGRALARGLLTMGLAFVPVLAAGALPVPQDGPGRWALAALPPALAALLLALGTMIAYPFEMDTIVRLSGNRLVATHYGLYNTICGIGITLGNLLTGAALDTSRTAGLPALPWLVLALLGLACSTALYGLHRTGRLSATASPAPVPG</sequence>
<dbReference type="InterPro" id="IPR052425">
    <property type="entry name" value="Uncharacterized_MFS-type"/>
</dbReference>
<feature type="transmembrane region" description="Helical" evidence="6">
    <location>
        <begin position="324"/>
        <end position="346"/>
    </location>
</feature>
<evidence type="ECO:0000313" key="8">
    <source>
        <dbReference type="EMBL" id="KPC64013.1"/>
    </source>
</evidence>
<name>A0A0N0XWP4_9ACTN</name>
<feature type="transmembrane region" description="Helical" evidence="6">
    <location>
        <begin position="297"/>
        <end position="318"/>
    </location>
</feature>
<evidence type="ECO:0000256" key="6">
    <source>
        <dbReference type="SAM" id="Phobius"/>
    </source>
</evidence>
<proteinExistence type="predicted"/>
<keyword evidence="9" id="KW-1185">Reference proteome</keyword>
<evidence type="ECO:0000256" key="2">
    <source>
        <dbReference type="ARBA" id="ARBA00022475"/>
    </source>
</evidence>
<keyword evidence="5 6" id="KW-0472">Membrane</keyword>
<feature type="transmembrane region" description="Helical" evidence="6">
    <location>
        <begin position="399"/>
        <end position="418"/>
    </location>
</feature>
<dbReference type="GO" id="GO:0005886">
    <property type="term" value="C:plasma membrane"/>
    <property type="evidence" value="ECO:0007669"/>
    <property type="project" value="UniProtKB-SubCell"/>
</dbReference>
<feature type="transmembrane region" description="Helical" evidence="6">
    <location>
        <begin position="105"/>
        <end position="127"/>
    </location>
</feature>
<feature type="domain" description="Major facilitator superfamily (MFS) profile" evidence="7">
    <location>
        <begin position="14"/>
        <end position="423"/>
    </location>
</feature>